<organism evidence="6">
    <name type="scientific">freshwater metagenome</name>
    <dbReference type="NCBI Taxonomy" id="449393"/>
    <lineage>
        <taxon>unclassified sequences</taxon>
        <taxon>metagenomes</taxon>
        <taxon>ecological metagenomes</taxon>
    </lineage>
</organism>
<evidence type="ECO:0000313" key="5">
    <source>
        <dbReference type="EMBL" id="CAB4911983.1"/>
    </source>
</evidence>
<protein>
    <submittedName>
        <fullName evidence="6">Unannotated protein</fullName>
    </submittedName>
</protein>
<gene>
    <name evidence="2" type="ORF">UFOPK2656_00496</name>
    <name evidence="3" type="ORF">UFOPK3099_02726</name>
    <name evidence="4" type="ORF">UFOPK3267_02409</name>
    <name evidence="5" type="ORF">UFOPK3651_00264</name>
    <name evidence="6" type="ORF">UFOPK3931_00606</name>
    <name evidence="1" type="ORF">UFOPK4189_00493</name>
</gene>
<dbReference type="EMBL" id="CAESGF010000002">
    <property type="protein sequence ID" value="CAB4362713.1"/>
    <property type="molecule type" value="Genomic_DNA"/>
</dbReference>
<evidence type="ECO:0000313" key="4">
    <source>
        <dbReference type="EMBL" id="CAB4852887.1"/>
    </source>
</evidence>
<dbReference type="EMBL" id="CAFBMT010000001">
    <property type="protein sequence ID" value="CAB4911983.1"/>
    <property type="molecule type" value="Genomic_DNA"/>
</dbReference>
<accession>A0A6J7MEJ3</accession>
<dbReference type="AlphaFoldDB" id="A0A6J7MEJ3"/>
<dbReference type="PANTHER" id="PTHR41729">
    <property type="entry name" value="GLUTAMYL-TRNA SYNTHETASE"/>
    <property type="match status" value="1"/>
</dbReference>
<dbReference type="EMBL" id="CAEZYF010000002">
    <property type="protein sequence ID" value="CAB4708283.1"/>
    <property type="molecule type" value="Genomic_DNA"/>
</dbReference>
<evidence type="ECO:0000313" key="3">
    <source>
        <dbReference type="EMBL" id="CAB4835304.1"/>
    </source>
</evidence>
<dbReference type="Pfam" id="PF13875">
    <property type="entry name" value="DUF4202"/>
    <property type="match status" value="1"/>
</dbReference>
<evidence type="ECO:0000313" key="2">
    <source>
        <dbReference type="EMBL" id="CAB4708283.1"/>
    </source>
</evidence>
<sequence length="193" mass="20858">MRSLSQSRFAVAVATIDGANAADPTAVMVRGSERPLALVHGELAAEWVVALLPDADELVSLAARAHHLRRWELPRSSYDAGKAGYLRWKRDQRQRHAHDVGELLAAVGYSAEEIEQVQAMVLRRGPGGQLVEDAACLVFIETQLAAVATQLDRDHLIDVIRKTAKKMSPEALAAVGRIPLGETEQSLLAAALA</sequence>
<dbReference type="EMBL" id="CAFBIY010000169">
    <property type="protein sequence ID" value="CAB4852887.1"/>
    <property type="molecule type" value="Genomic_DNA"/>
</dbReference>
<dbReference type="InterPro" id="IPR025255">
    <property type="entry name" value="DUF4202"/>
</dbReference>
<dbReference type="EMBL" id="CAFAAV010000301">
    <property type="protein sequence ID" value="CAB4835304.1"/>
    <property type="molecule type" value="Genomic_DNA"/>
</dbReference>
<dbReference type="PANTHER" id="PTHR41729:SF1">
    <property type="entry name" value="GLUTAMYL-TRNA SYNTHETASE"/>
    <property type="match status" value="1"/>
</dbReference>
<name>A0A6J7MEJ3_9ZZZZ</name>
<proteinExistence type="predicted"/>
<evidence type="ECO:0000313" key="1">
    <source>
        <dbReference type="EMBL" id="CAB4362713.1"/>
    </source>
</evidence>
<reference evidence="6" key="1">
    <citation type="submission" date="2020-05" db="EMBL/GenBank/DDBJ databases">
        <authorList>
            <person name="Chiriac C."/>
            <person name="Salcher M."/>
            <person name="Ghai R."/>
            <person name="Kavagutti S V."/>
        </authorList>
    </citation>
    <scope>NUCLEOTIDE SEQUENCE</scope>
</reference>
<evidence type="ECO:0000313" key="6">
    <source>
        <dbReference type="EMBL" id="CAB4977752.1"/>
    </source>
</evidence>
<dbReference type="EMBL" id="CAFBOL010000009">
    <property type="protein sequence ID" value="CAB4977752.1"/>
    <property type="molecule type" value="Genomic_DNA"/>
</dbReference>